<dbReference type="InterPro" id="IPR001647">
    <property type="entry name" value="HTH_TetR"/>
</dbReference>
<evidence type="ECO:0000313" key="5">
    <source>
        <dbReference type="EMBL" id="QHB99908.1"/>
    </source>
</evidence>
<dbReference type="PRINTS" id="PR00455">
    <property type="entry name" value="HTHTETR"/>
</dbReference>
<keyword evidence="6" id="KW-1185">Reference proteome</keyword>
<feature type="region of interest" description="Disordered" evidence="3">
    <location>
        <begin position="218"/>
        <end position="249"/>
    </location>
</feature>
<evidence type="ECO:0000259" key="4">
    <source>
        <dbReference type="PROSITE" id="PS50977"/>
    </source>
</evidence>
<protein>
    <submittedName>
        <fullName evidence="5">TetR family transcriptional regulator</fullName>
    </submittedName>
</protein>
<dbReference type="SUPFAM" id="SSF48498">
    <property type="entry name" value="Tetracyclin repressor-like, C-terminal domain"/>
    <property type="match status" value="1"/>
</dbReference>
<dbReference type="InParanoid" id="A0A7L4YM59"/>
<evidence type="ECO:0000256" key="3">
    <source>
        <dbReference type="SAM" id="MobiDB-lite"/>
    </source>
</evidence>
<dbReference type="Pfam" id="PF00440">
    <property type="entry name" value="TetR_N"/>
    <property type="match status" value="1"/>
</dbReference>
<gene>
    <name evidence="5" type="ORF">EK0264_06165</name>
</gene>
<dbReference type="InterPro" id="IPR036271">
    <property type="entry name" value="Tet_transcr_reg_TetR-rel_C_sf"/>
</dbReference>
<dbReference type="RefSeq" id="WP_159543948.1">
    <property type="nucleotide sequence ID" value="NZ_CP047156.1"/>
</dbReference>
<dbReference type="PROSITE" id="PS50977">
    <property type="entry name" value="HTH_TETR_2"/>
    <property type="match status" value="1"/>
</dbReference>
<evidence type="ECO:0000256" key="1">
    <source>
        <dbReference type="ARBA" id="ARBA00023125"/>
    </source>
</evidence>
<dbReference type="OrthoDB" id="4746440at2"/>
<dbReference type="AlphaFoldDB" id="A0A7L4YM59"/>
<organism evidence="5 6">
    <name type="scientific">Epidermidibacterium keratini</name>
    <dbReference type="NCBI Taxonomy" id="1891644"/>
    <lineage>
        <taxon>Bacteria</taxon>
        <taxon>Bacillati</taxon>
        <taxon>Actinomycetota</taxon>
        <taxon>Actinomycetes</taxon>
        <taxon>Sporichthyales</taxon>
        <taxon>Sporichthyaceae</taxon>
        <taxon>Epidermidibacterium</taxon>
    </lineage>
</organism>
<dbReference type="Proteomes" id="UP000463857">
    <property type="component" value="Chromosome"/>
</dbReference>
<dbReference type="InterPro" id="IPR050624">
    <property type="entry name" value="HTH-type_Tx_Regulator"/>
</dbReference>
<proteinExistence type="predicted"/>
<dbReference type="EMBL" id="CP047156">
    <property type="protein sequence ID" value="QHB99908.1"/>
    <property type="molecule type" value="Genomic_DNA"/>
</dbReference>
<dbReference type="KEGG" id="eke:EK0264_06165"/>
<reference evidence="5 6" key="1">
    <citation type="journal article" date="2018" name="Int. J. Syst. Evol. Microbiol.">
        <title>Epidermidibacterium keratini gen. nov., sp. nov., a member of the family Sporichthyaceae, isolated from keratin epidermis.</title>
        <authorList>
            <person name="Lee D.G."/>
            <person name="Trujillo M.E."/>
            <person name="Kang S."/>
            <person name="Nam J.J."/>
            <person name="Kim Y.J."/>
        </authorList>
    </citation>
    <scope>NUCLEOTIDE SEQUENCE [LARGE SCALE GENOMIC DNA]</scope>
    <source>
        <strain evidence="5 6">EPI-7</strain>
    </source>
</reference>
<feature type="compositionally biased region" description="Basic residues" evidence="3">
    <location>
        <begin position="224"/>
        <end position="239"/>
    </location>
</feature>
<dbReference type="Gene3D" id="1.10.357.10">
    <property type="entry name" value="Tetracycline Repressor, domain 2"/>
    <property type="match status" value="1"/>
</dbReference>
<evidence type="ECO:0000256" key="2">
    <source>
        <dbReference type="PROSITE-ProRule" id="PRU00335"/>
    </source>
</evidence>
<dbReference type="Gene3D" id="1.10.10.60">
    <property type="entry name" value="Homeodomain-like"/>
    <property type="match status" value="1"/>
</dbReference>
<accession>A0A7L4YM59</accession>
<dbReference type="SUPFAM" id="SSF46689">
    <property type="entry name" value="Homeodomain-like"/>
    <property type="match status" value="1"/>
</dbReference>
<dbReference type="PANTHER" id="PTHR43479:SF11">
    <property type="entry name" value="ACREF_ENVCD OPERON REPRESSOR-RELATED"/>
    <property type="match status" value="1"/>
</dbReference>
<feature type="domain" description="HTH tetR-type" evidence="4">
    <location>
        <begin position="21"/>
        <end position="81"/>
    </location>
</feature>
<sequence>MSETTEARGDARVDQLTAKARRTRERLVLAARTVFERDGFLNARVMDVTEEAKVAHGTFYTYFDSKTDIFRALLLEFMPGIYDHAASDKSLTRIQRIERGNLQFYSVYKENLRLFGLLEQATTFDDEIHSLRIQLRHRAENRVLGMIRGLQAKGILDSALKAEIVASALIAMTTHSFYTWHITEDRDYDIEQANRTLTYLWAGALGLEAEAEDDTFYQSLGRGKSAKQGRKRSPRKTAPRKTAPSERAR</sequence>
<dbReference type="GO" id="GO:0003677">
    <property type="term" value="F:DNA binding"/>
    <property type="evidence" value="ECO:0007669"/>
    <property type="project" value="UniProtKB-UniRule"/>
</dbReference>
<name>A0A7L4YM59_9ACTN</name>
<evidence type="ECO:0000313" key="6">
    <source>
        <dbReference type="Proteomes" id="UP000463857"/>
    </source>
</evidence>
<feature type="DNA-binding region" description="H-T-H motif" evidence="2">
    <location>
        <begin position="44"/>
        <end position="63"/>
    </location>
</feature>
<dbReference type="PANTHER" id="PTHR43479">
    <property type="entry name" value="ACREF/ENVCD OPERON REPRESSOR-RELATED"/>
    <property type="match status" value="1"/>
</dbReference>
<dbReference type="InterPro" id="IPR009057">
    <property type="entry name" value="Homeodomain-like_sf"/>
</dbReference>
<keyword evidence="1 2" id="KW-0238">DNA-binding</keyword>